<dbReference type="SUPFAM" id="SSF55909">
    <property type="entry name" value="Pentein"/>
    <property type="match status" value="1"/>
</dbReference>
<dbReference type="RefSeq" id="WP_146571869.1">
    <property type="nucleotide sequence ID" value="NZ_SJPH01000002.1"/>
</dbReference>
<dbReference type="GO" id="GO:0005509">
    <property type="term" value="F:calcium ion binding"/>
    <property type="evidence" value="ECO:0007669"/>
    <property type="project" value="InterPro"/>
</dbReference>
<dbReference type="GO" id="GO:0004668">
    <property type="term" value="F:protein-arginine deiminase activity"/>
    <property type="evidence" value="ECO:0007669"/>
    <property type="project" value="InterPro"/>
</dbReference>
<dbReference type="Proteomes" id="UP000318995">
    <property type="component" value="Unassembled WGS sequence"/>
</dbReference>
<evidence type="ECO:0000313" key="2">
    <source>
        <dbReference type="EMBL" id="TWT47330.1"/>
    </source>
</evidence>
<reference evidence="2 3" key="1">
    <citation type="submission" date="2019-02" db="EMBL/GenBank/DDBJ databases">
        <title>Deep-cultivation of Planctomycetes and their phenomic and genomic characterization uncovers novel biology.</title>
        <authorList>
            <person name="Wiegand S."/>
            <person name="Jogler M."/>
            <person name="Boedeker C."/>
            <person name="Pinto D."/>
            <person name="Vollmers J."/>
            <person name="Rivas-Marin E."/>
            <person name="Kohn T."/>
            <person name="Peeters S.H."/>
            <person name="Heuer A."/>
            <person name="Rast P."/>
            <person name="Oberbeckmann S."/>
            <person name="Bunk B."/>
            <person name="Jeske O."/>
            <person name="Meyerdierks A."/>
            <person name="Storesund J.E."/>
            <person name="Kallscheuer N."/>
            <person name="Luecker S."/>
            <person name="Lage O.M."/>
            <person name="Pohl T."/>
            <person name="Merkel B.J."/>
            <person name="Hornburger P."/>
            <person name="Mueller R.-W."/>
            <person name="Bruemmer F."/>
            <person name="Labrenz M."/>
            <person name="Spormann A.M."/>
            <person name="Op Den Camp H."/>
            <person name="Overmann J."/>
            <person name="Amann R."/>
            <person name="Jetten M.S.M."/>
            <person name="Mascher T."/>
            <person name="Medema M.H."/>
            <person name="Devos D.P."/>
            <person name="Kaster A.-K."/>
            <person name="Ovreas L."/>
            <person name="Rohde M."/>
            <person name="Galperin M.Y."/>
            <person name="Jogler C."/>
        </authorList>
    </citation>
    <scope>NUCLEOTIDE SEQUENCE [LARGE SCALE GENOMIC DNA]</scope>
    <source>
        <strain evidence="2 3">Pla111</strain>
    </source>
</reference>
<feature type="domain" description="Protein-arginine deiminase C-terminal" evidence="1">
    <location>
        <begin position="118"/>
        <end position="480"/>
    </location>
</feature>
<organism evidence="2 3">
    <name type="scientific">Botrimarina hoheduenensis</name>
    <dbReference type="NCBI Taxonomy" id="2528000"/>
    <lineage>
        <taxon>Bacteria</taxon>
        <taxon>Pseudomonadati</taxon>
        <taxon>Planctomycetota</taxon>
        <taxon>Planctomycetia</taxon>
        <taxon>Pirellulales</taxon>
        <taxon>Lacipirellulaceae</taxon>
        <taxon>Botrimarina</taxon>
    </lineage>
</organism>
<comment type="caution">
    <text evidence="2">The sequence shown here is derived from an EMBL/GenBank/DDBJ whole genome shotgun (WGS) entry which is preliminary data.</text>
</comment>
<dbReference type="OrthoDB" id="249764at2"/>
<dbReference type="GO" id="GO:0005737">
    <property type="term" value="C:cytoplasm"/>
    <property type="evidence" value="ECO:0007669"/>
    <property type="project" value="InterPro"/>
</dbReference>
<dbReference type="PANTHER" id="PTHR10837:SF8">
    <property type="entry name" value="PROTEIN-ARGININE DEIMINASE"/>
    <property type="match status" value="1"/>
</dbReference>
<dbReference type="InterPro" id="IPR004303">
    <property type="entry name" value="PAD"/>
</dbReference>
<proteinExistence type="predicted"/>
<name>A0A5C5W9J0_9BACT</name>
<gene>
    <name evidence="2" type="ORF">Pla111_09430</name>
</gene>
<dbReference type="InterPro" id="IPR013530">
    <property type="entry name" value="PAD_C"/>
</dbReference>
<dbReference type="EMBL" id="SJPH01000002">
    <property type="protein sequence ID" value="TWT47330.1"/>
    <property type="molecule type" value="Genomic_DNA"/>
</dbReference>
<accession>A0A5C5W9J0</accession>
<protein>
    <submittedName>
        <fullName evidence="2">Protein-arginine deiminase (PAD)</fullName>
    </submittedName>
</protein>
<dbReference type="PANTHER" id="PTHR10837">
    <property type="entry name" value="PEPTIDYLARGININE DEIMINASE"/>
    <property type="match status" value="1"/>
</dbReference>
<evidence type="ECO:0000259" key="1">
    <source>
        <dbReference type="Pfam" id="PF03068"/>
    </source>
</evidence>
<evidence type="ECO:0000313" key="3">
    <source>
        <dbReference type="Proteomes" id="UP000318995"/>
    </source>
</evidence>
<keyword evidence="3" id="KW-1185">Reference proteome</keyword>
<dbReference type="Pfam" id="PF03068">
    <property type="entry name" value="PAD"/>
    <property type="match status" value="1"/>
</dbReference>
<sequence length="487" mass="54347">MFAFRWLLPIVLLTPVPLDARDTLVVAFNADDDNRNGVRDFQEPLSLSDNDVVIAWSAEQLPENLRVACDAPPGAIRFALSSDRKQIAVDALRSADPDWDGTFRLHVTTDERQEVIEGHVAPLRVRSSLAQAQTVFVREFPNRNERLIQQLGEICRLAGAELHVVPAGEPYAYNHIWLQDTVEFLEAQGAPVPMTVALSANRARRLDRFARDRLLGPGVGYMRVGSYRKKFAEGEGGVSWIDWYGNLEASPPTDEHPVGRILYGIDKQRDASLHPKVLAWLAAQLGAEPLALDVGWLTIKHVDEMVSFLPAKDGGFLVLVPDPNAALDRLRHLRDDGYGDTRLLDIFENQTTVNSVLDDADFVVANQRLWRERIEPMSRKLLKEIGVPRDRLRRMPVLFQPDGTPRTPNVVNCLVLPGTEGQPAQVAMADPNGPMIDGVDAFQAETRSRLSDANATLHFVDDRQYHKWSGNVHCATNAIRPLPAAQR</sequence>
<dbReference type="Gene3D" id="3.75.10.10">
    <property type="entry name" value="L-arginine/glycine Amidinotransferase, Chain A"/>
    <property type="match status" value="1"/>
</dbReference>
<dbReference type="AlphaFoldDB" id="A0A5C5W9J0"/>